<evidence type="ECO:0000256" key="4">
    <source>
        <dbReference type="ARBA" id="ARBA00023163"/>
    </source>
</evidence>
<feature type="transmembrane region" description="Helical" evidence="8">
    <location>
        <begin position="297"/>
        <end position="325"/>
    </location>
</feature>
<accession>A0AAW2L7E4</accession>
<reference evidence="10" key="2">
    <citation type="journal article" date="2024" name="Plant">
        <title>Genomic evolution and insights into agronomic trait innovations of Sesamum species.</title>
        <authorList>
            <person name="Miao H."/>
            <person name="Wang L."/>
            <person name="Qu L."/>
            <person name="Liu H."/>
            <person name="Sun Y."/>
            <person name="Le M."/>
            <person name="Wang Q."/>
            <person name="Wei S."/>
            <person name="Zheng Y."/>
            <person name="Lin W."/>
            <person name="Duan Y."/>
            <person name="Cao H."/>
            <person name="Xiong S."/>
            <person name="Wang X."/>
            <person name="Wei L."/>
            <person name="Li C."/>
            <person name="Ma Q."/>
            <person name="Ju M."/>
            <person name="Zhao R."/>
            <person name="Li G."/>
            <person name="Mu C."/>
            <person name="Tian Q."/>
            <person name="Mei H."/>
            <person name="Zhang T."/>
            <person name="Gao T."/>
            <person name="Zhang H."/>
        </authorList>
    </citation>
    <scope>NUCLEOTIDE SEQUENCE</scope>
    <source>
        <strain evidence="10">G01</strain>
    </source>
</reference>
<keyword evidence="4 6" id="KW-0804">Transcription</keyword>
<sequence length="327" mass="37206">MSKAKTRKHGLSFLSSFQLCRPKNHSSMVRTPLPAPTFSPVNSKQFDISFPYFPDPPPPTPSKVIPLGCAFQSRSCTVTVQGTTRQTHLTPRNKATMYNSPVSSTDFDETDWPIAPSRTEKKKKDKSTIKKSRASTNDEAECSLLSFPHSFNSASLAEEEPLNWSRKAVERTRFRARRFKRYGSKEWKDGAIAAPETESGDQEKKHGKVNESFVVVKRSVDPFEDFKKSMLEMILEKQMFEHKELEQLLMSFLSLNSRMHHRVIVEAFTEILKEVSVDGDGTSLGSDQIVSVSGFSLFIYFIFWELDMIHTALCLYNIYVLAIVIDQ</sequence>
<evidence type="ECO:0000256" key="1">
    <source>
        <dbReference type="ARBA" id="ARBA00004123"/>
    </source>
</evidence>
<comment type="function">
    <text evidence="6">Transcriptional repressor that regulates multiple aspects of plant growth and development.</text>
</comment>
<proteinExistence type="predicted"/>
<evidence type="ECO:0000256" key="5">
    <source>
        <dbReference type="ARBA" id="ARBA00023242"/>
    </source>
</evidence>
<protein>
    <recommendedName>
        <fullName evidence="6">Transcription repressor</fullName>
    </recommendedName>
    <alternativeName>
        <fullName evidence="6">Ovate family protein</fullName>
    </alternativeName>
</protein>
<dbReference type="InterPro" id="IPR006458">
    <property type="entry name" value="Ovate_C"/>
</dbReference>
<comment type="caution">
    <text evidence="10">The sequence shown here is derived from an EMBL/GenBank/DDBJ whole genome shotgun (WGS) entry which is preliminary data.</text>
</comment>
<dbReference type="NCBIfam" id="TIGR01568">
    <property type="entry name" value="A_thal_3678"/>
    <property type="match status" value="1"/>
</dbReference>
<keyword evidence="3 6" id="KW-0805">Transcription regulation</keyword>
<evidence type="ECO:0000259" key="9">
    <source>
        <dbReference type="PROSITE" id="PS51754"/>
    </source>
</evidence>
<dbReference type="Pfam" id="PF04844">
    <property type="entry name" value="Ovate"/>
    <property type="match status" value="1"/>
</dbReference>
<dbReference type="EMBL" id="JACGWK010000015">
    <property type="protein sequence ID" value="KAL0314713.1"/>
    <property type="molecule type" value="Genomic_DNA"/>
</dbReference>
<dbReference type="AlphaFoldDB" id="A0AAW2L7E4"/>
<keyword evidence="2 6" id="KW-0678">Repressor</keyword>
<dbReference type="GO" id="GO:0005634">
    <property type="term" value="C:nucleus"/>
    <property type="evidence" value="ECO:0007669"/>
    <property type="project" value="UniProtKB-SubCell"/>
</dbReference>
<gene>
    <name evidence="10" type="ORF">Sangu_2315700</name>
</gene>
<keyword evidence="8" id="KW-0472">Membrane</keyword>
<name>A0AAW2L7E4_9LAMI</name>
<evidence type="ECO:0000313" key="10">
    <source>
        <dbReference type="EMBL" id="KAL0314713.1"/>
    </source>
</evidence>
<evidence type="ECO:0000256" key="3">
    <source>
        <dbReference type="ARBA" id="ARBA00023015"/>
    </source>
</evidence>
<keyword evidence="8" id="KW-1133">Transmembrane helix</keyword>
<feature type="domain" description="OVATE" evidence="9">
    <location>
        <begin position="215"/>
        <end position="274"/>
    </location>
</feature>
<evidence type="ECO:0000256" key="2">
    <source>
        <dbReference type="ARBA" id="ARBA00022491"/>
    </source>
</evidence>
<comment type="subcellular location">
    <subcellularLocation>
        <location evidence="1 6">Nucleus</location>
    </subcellularLocation>
</comment>
<feature type="region of interest" description="Disordered" evidence="7">
    <location>
        <begin position="95"/>
        <end position="135"/>
    </location>
</feature>
<reference evidence="10" key="1">
    <citation type="submission" date="2020-06" db="EMBL/GenBank/DDBJ databases">
        <authorList>
            <person name="Li T."/>
            <person name="Hu X."/>
            <person name="Zhang T."/>
            <person name="Song X."/>
            <person name="Zhang H."/>
            <person name="Dai N."/>
            <person name="Sheng W."/>
            <person name="Hou X."/>
            <person name="Wei L."/>
        </authorList>
    </citation>
    <scope>NUCLEOTIDE SEQUENCE</scope>
    <source>
        <strain evidence="10">G01</strain>
        <tissue evidence="10">Leaf</tissue>
    </source>
</reference>
<evidence type="ECO:0000256" key="7">
    <source>
        <dbReference type="SAM" id="MobiDB-lite"/>
    </source>
</evidence>
<feature type="compositionally biased region" description="Polar residues" evidence="7">
    <location>
        <begin position="96"/>
        <end position="105"/>
    </location>
</feature>
<keyword evidence="5 6" id="KW-0539">Nucleus</keyword>
<evidence type="ECO:0000256" key="8">
    <source>
        <dbReference type="SAM" id="Phobius"/>
    </source>
</evidence>
<dbReference type="PANTHER" id="PTHR33057:SF224">
    <property type="entry name" value="TRANSCRIPTION REPRESSOR"/>
    <property type="match status" value="1"/>
</dbReference>
<keyword evidence="8" id="KW-0812">Transmembrane</keyword>
<dbReference type="InterPro" id="IPR038933">
    <property type="entry name" value="Ovate"/>
</dbReference>
<feature type="compositionally biased region" description="Basic residues" evidence="7">
    <location>
        <begin position="120"/>
        <end position="133"/>
    </location>
</feature>
<evidence type="ECO:0000256" key="6">
    <source>
        <dbReference type="RuleBase" id="RU367028"/>
    </source>
</evidence>
<organism evidence="10">
    <name type="scientific">Sesamum angustifolium</name>
    <dbReference type="NCBI Taxonomy" id="2727405"/>
    <lineage>
        <taxon>Eukaryota</taxon>
        <taxon>Viridiplantae</taxon>
        <taxon>Streptophyta</taxon>
        <taxon>Embryophyta</taxon>
        <taxon>Tracheophyta</taxon>
        <taxon>Spermatophyta</taxon>
        <taxon>Magnoliopsida</taxon>
        <taxon>eudicotyledons</taxon>
        <taxon>Gunneridae</taxon>
        <taxon>Pentapetalae</taxon>
        <taxon>asterids</taxon>
        <taxon>lamiids</taxon>
        <taxon>Lamiales</taxon>
        <taxon>Pedaliaceae</taxon>
        <taxon>Sesamum</taxon>
    </lineage>
</organism>
<dbReference type="PANTHER" id="PTHR33057">
    <property type="entry name" value="TRANSCRIPTION REPRESSOR OFP7-RELATED"/>
    <property type="match status" value="1"/>
</dbReference>
<dbReference type="PROSITE" id="PS51754">
    <property type="entry name" value="OVATE"/>
    <property type="match status" value="1"/>
</dbReference>
<dbReference type="GO" id="GO:0045892">
    <property type="term" value="P:negative regulation of DNA-templated transcription"/>
    <property type="evidence" value="ECO:0007669"/>
    <property type="project" value="UniProtKB-UniRule"/>
</dbReference>